<evidence type="ECO:0000256" key="1">
    <source>
        <dbReference type="ARBA" id="ARBA00000966"/>
    </source>
</evidence>
<keyword evidence="12" id="KW-1185">Reference proteome</keyword>
<evidence type="ECO:0000313" key="12">
    <source>
        <dbReference type="Proteomes" id="UP000033483"/>
    </source>
</evidence>
<comment type="similarity">
    <text evidence="2 7">Belongs to the glycosyl hydrolase 5 (cellulase A) family.</text>
</comment>
<keyword evidence="6 7" id="KW-0326">Glycosidase</keyword>
<dbReference type="OrthoDB" id="5823761at2759"/>
<dbReference type="PANTHER" id="PTHR34142:SF1">
    <property type="entry name" value="GLYCOSIDE HYDROLASE FAMILY 5 DOMAIN-CONTAINING PROTEIN"/>
    <property type="match status" value="1"/>
</dbReference>
<evidence type="ECO:0000256" key="8">
    <source>
        <dbReference type="SAM" id="MobiDB-lite"/>
    </source>
</evidence>
<dbReference type="GO" id="GO:0030248">
    <property type="term" value="F:cellulose binding"/>
    <property type="evidence" value="ECO:0007669"/>
    <property type="project" value="InterPro"/>
</dbReference>
<dbReference type="SMART" id="SM00236">
    <property type="entry name" value="fCBD"/>
    <property type="match status" value="1"/>
</dbReference>
<dbReference type="AlphaFoldDB" id="A0A0F4ZA99"/>
<accession>A0A0F4ZA99</accession>
<evidence type="ECO:0000256" key="6">
    <source>
        <dbReference type="ARBA" id="ARBA00023295"/>
    </source>
</evidence>
<dbReference type="SUPFAM" id="SSF57180">
    <property type="entry name" value="Cellulose-binding domain"/>
    <property type="match status" value="1"/>
</dbReference>
<evidence type="ECO:0000256" key="3">
    <source>
        <dbReference type="ARBA" id="ARBA00012601"/>
    </source>
</evidence>
<dbReference type="Proteomes" id="UP000033483">
    <property type="component" value="Unassembled WGS sequence"/>
</dbReference>
<feature type="domain" description="CBM1" evidence="10">
    <location>
        <begin position="16"/>
        <end position="52"/>
    </location>
</feature>
<dbReference type="InterPro" id="IPR017853">
    <property type="entry name" value="GH"/>
</dbReference>
<protein>
    <recommendedName>
        <fullName evidence="3">cellulase</fullName>
        <ecNumber evidence="3">3.2.1.4</ecNumber>
    </recommendedName>
</protein>
<dbReference type="PROSITE" id="PS51164">
    <property type="entry name" value="CBM1_2"/>
    <property type="match status" value="1"/>
</dbReference>
<name>A0A0F4ZA99_9PEZI</name>
<evidence type="ECO:0000256" key="2">
    <source>
        <dbReference type="ARBA" id="ARBA00005641"/>
    </source>
</evidence>
<comment type="caution">
    <text evidence="11">The sequence shown here is derived from an EMBL/GenBank/DDBJ whole genome shotgun (WGS) entry which is preliminary data.</text>
</comment>
<keyword evidence="5 7" id="KW-0378">Hydrolase</keyword>
<dbReference type="InterPro" id="IPR000254">
    <property type="entry name" value="CBD"/>
</dbReference>
<proteinExistence type="inferred from homology"/>
<evidence type="ECO:0000259" key="10">
    <source>
        <dbReference type="PROSITE" id="PS51164"/>
    </source>
</evidence>
<feature type="region of interest" description="Disordered" evidence="8">
    <location>
        <begin position="59"/>
        <end position="94"/>
    </location>
</feature>
<dbReference type="EMBL" id="LAEV01001981">
    <property type="protein sequence ID" value="KKA26778.1"/>
    <property type="molecule type" value="Genomic_DNA"/>
</dbReference>
<keyword evidence="4 9" id="KW-0732">Signal</keyword>
<dbReference type="Pfam" id="PF00734">
    <property type="entry name" value="CBM_1"/>
    <property type="match status" value="1"/>
</dbReference>
<gene>
    <name evidence="11" type="ORF">TD95_003155</name>
</gene>
<feature type="compositionally biased region" description="Low complexity" evidence="8">
    <location>
        <begin position="66"/>
        <end position="94"/>
    </location>
</feature>
<evidence type="ECO:0000256" key="7">
    <source>
        <dbReference type="RuleBase" id="RU361153"/>
    </source>
</evidence>
<dbReference type="GO" id="GO:0008810">
    <property type="term" value="F:cellulase activity"/>
    <property type="evidence" value="ECO:0007669"/>
    <property type="project" value="UniProtKB-EC"/>
</dbReference>
<dbReference type="PANTHER" id="PTHR34142">
    <property type="entry name" value="ENDO-BETA-1,4-GLUCANASE A"/>
    <property type="match status" value="1"/>
</dbReference>
<dbReference type="GO" id="GO:0009251">
    <property type="term" value="P:glucan catabolic process"/>
    <property type="evidence" value="ECO:0007669"/>
    <property type="project" value="TreeGrafter"/>
</dbReference>
<evidence type="ECO:0000256" key="5">
    <source>
        <dbReference type="ARBA" id="ARBA00022801"/>
    </source>
</evidence>
<evidence type="ECO:0000256" key="4">
    <source>
        <dbReference type="ARBA" id="ARBA00022729"/>
    </source>
</evidence>
<dbReference type="Pfam" id="PF00150">
    <property type="entry name" value="Cellulase"/>
    <property type="match status" value="1"/>
</dbReference>
<evidence type="ECO:0000256" key="9">
    <source>
        <dbReference type="SAM" id="SignalP"/>
    </source>
</evidence>
<dbReference type="SUPFAM" id="SSF51445">
    <property type="entry name" value="(Trans)glycosidases"/>
    <property type="match status" value="1"/>
</dbReference>
<sequence>MKFLMTASALLGVTTAQQKAYEQCGGKTWTGSTTCVSGYTCTAMNDYYSQCIASSSSGSSGGSSGGTEATSAAAPTTTASSGSSTAAAPLPSSTGKGLRWVGASESGAEFGQNNLPGVYGKDFTFADTTTIGTLMSSGYNIFRLPFLMERMSPSSLDGTFDTAYLKNYSQAVTYITNKGGYAVLDPHNYGRYKGNIITDYTGFEAFWKTLASQFKSNSKVIFDTNNEYHDMPQDGVFKLNQAAIDGIRGADATSQYIFVEGNSYTGAWTWNKTNTDLADLTDPNDKIIYEMHQYLDSDGSGTSPICVSSDIGVQRIVGATEWLKANKKIGVLGEFAGGANSQCMDAVKGLLDHMESNNDVWMGALWWAAGPWWGDYIYSFEPPSGTAYTYYNNVLLNYLA</sequence>
<dbReference type="FunFam" id="3.20.20.80:FF:000078">
    <property type="entry name" value="Endo-beta-1,4-glucanase B"/>
    <property type="match status" value="1"/>
</dbReference>
<dbReference type="PROSITE" id="PS00562">
    <property type="entry name" value="CBM1_1"/>
    <property type="match status" value="1"/>
</dbReference>
<dbReference type="Gene3D" id="3.20.20.80">
    <property type="entry name" value="Glycosidases"/>
    <property type="match status" value="1"/>
</dbReference>
<comment type="catalytic activity">
    <reaction evidence="1">
        <text>Endohydrolysis of (1-&gt;4)-beta-D-glucosidic linkages in cellulose, lichenin and cereal beta-D-glucans.</text>
        <dbReference type="EC" id="3.2.1.4"/>
    </reaction>
</comment>
<dbReference type="GO" id="GO:0005576">
    <property type="term" value="C:extracellular region"/>
    <property type="evidence" value="ECO:0007669"/>
    <property type="project" value="InterPro"/>
</dbReference>
<dbReference type="EC" id="3.2.1.4" evidence="3"/>
<feature type="chain" id="PRO_5002482592" description="cellulase" evidence="9">
    <location>
        <begin position="17"/>
        <end position="400"/>
    </location>
</feature>
<dbReference type="InterPro" id="IPR035971">
    <property type="entry name" value="CBD_sf"/>
</dbReference>
<dbReference type="InterPro" id="IPR001547">
    <property type="entry name" value="Glyco_hydro_5"/>
</dbReference>
<evidence type="ECO:0000313" key="11">
    <source>
        <dbReference type="EMBL" id="KKA26778.1"/>
    </source>
</evidence>
<feature type="signal peptide" evidence="9">
    <location>
        <begin position="1"/>
        <end position="16"/>
    </location>
</feature>
<organism evidence="11 12">
    <name type="scientific">Thielaviopsis punctulata</name>
    <dbReference type="NCBI Taxonomy" id="72032"/>
    <lineage>
        <taxon>Eukaryota</taxon>
        <taxon>Fungi</taxon>
        <taxon>Dikarya</taxon>
        <taxon>Ascomycota</taxon>
        <taxon>Pezizomycotina</taxon>
        <taxon>Sordariomycetes</taxon>
        <taxon>Hypocreomycetidae</taxon>
        <taxon>Microascales</taxon>
        <taxon>Ceratocystidaceae</taxon>
        <taxon>Thielaviopsis</taxon>
    </lineage>
</organism>
<reference evidence="11 12" key="1">
    <citation type="submission" date="2015-03" db="EMBL/GenBank/DDBJ databases">
        <authorList>
            <person name="Radwan O."/>
            <person name="Al-Naeli F.A."/>
            <person name="Rendon G.A."/>
            <person name="Fields C."/>
        </authorList>
    </citation>
    <scope>NUCLEOTIDE SEQUENCE [LARGE SCALE GENOMIC DNA]</scope>
    <source>
        <strain evidence="11">CR-DP1</strain>
    </source>
</reference>